<dbReference type="SUPFAM" id="SSF54285">
    <property type="entry name" value="MoaD/ThiS"/>
    <property type="match status" value="1"/>
</dbReference>
<dbReference type="PANTHER" id="PTHR38031">
    <property type="entry name" value="SULFUR CARRIER PROTEIN SLR0821-RELATED"/>
    <property type="match status" value="1"/>
</dbReference>
<evidence type="ECO:0000313" key="1">
    <source>
        <dbReference type="EMBL" id="GEO41345.1"/>
    </source>
</evidence>
<accession>A0A512DXY5</accession>
<dbReference type="InterPro" id="IPR052045">
    <property type="entry name" value="Sulfur_Carrier/Prot_Modifier"/>
</dbReference>
<dbReference type="CDD" id="cd17040">
    <property type="entry name" value="Ubl_MoaD_like"/>
    <property type="match status" value="1"/>
</dbReference>
<gene>
    <name evidence="1" type="ORF">SAE02_54930</name>
</gene>
<protein>
    <recommendedName>
        <fullName evidence="3">Molybdopterin synthase sulfur carrier subunit</fullName>
    </recommendedName>
</protein>
<dbReference type="AlphaFoldDB" id="A0A512DXY5"/>
<dbReference type="Pfam" id="PF02597">
    <property type="entry name" value="ThiS"/>
    <property type="match status" value="1"/>
</dbReference>
<keyword evidence="2" id="KW-1185">Reference proteome</keyword>
<evidence type="ECO:0000313" key="2">
    <source>
        <dbReference type="Proteomes" id="UP000321523"/>
    </source>
</evidence>
<dbReference type="RefSeq" id="WP_044431605.1">
    <property type="nucleotide sequence ID" value="NZ_BJYZ01000027.1"/>
</dbReference>
<dbReference type="InterPro" id="IPR012675">
    <property type="entry name" value="Beta-grasp_dom_sf"/>
</dbReference>
<dbReference type="OrthoDB" id="9156098at2"/>
<evidence type="ECO:0008006" key="3">
    <source>
        <dbReference type="Google" id="ProtNLM"/>
    </source>
</evidence>
<dbReference type="Gene3D" id="3.10.20.30">
    <property type="match status" value="1"/>
</dbReference>
<comment type="caution">
    <text evidence="1">The sequence shown here is derived from an EMBL/GenBank/DDBJ whole genome shotgun (WGS) entry which is preliminary data.</text>
</comment>
<dbReference type="EMBL" id="BJYZ01000027">
    <property type="protein sequence ID" value="GEO41345.1"/>
    <property type="molecule type" value="Genomic_DNA"/>
</dbReference>
<dbReference type="InterPro" id="IPR003749">
    <property type="entry name" value="ThiS/MoaD-like"/>
</dbReference>
<dbReference type="InterPro" id="IPR016155">
    <property type="entry name" value="Mopterin_synth/thiamin_S_b"/>
</dbReference>
<proteinExistence type="predicted"/>
<reference evidence="1 2" key="1">
    <citation type="submission" date="2019-07" db="EMBL/GenBank/DDBJ databases">
        <title>Whole genome shotgun sequence of Skermanella aerolata NBRC 106429.</title>
        <authorList>
            <person name="Hosoyama A."/>
            <person name="Uohara A."/>
            <person name="Ohji S."/>
            <person name="Ichikawa N."/>
        </authorList>
    </citation>
    <scope>NUCLEOTIDE SEQUENCE [LARGE SCALE GENOMIC DNA]</scope>
    <source>
        <strain evidence="1 2">NBRC 106429</strain>
    </source>
</reference>
<dbReference type="Proteomes" id="UP000321523">
    <property type="component" value="Unassembled WGS sequence"/>
</dbReference>
<name>A0A512DXY5_9PROT</name>
<sequence length="97" mass="10450">MQEDPACLPVIVKLPAALVRLFPEASRQVEIPASVATVGDAIDALDRRWPGMRDRICDTTPSIRRHMNVFVSGERATLETRLAPGAEVVVLTAISGG</sequence>
<organism evidence="1 2">
    <name type="scientific">Skermanella aerolata</name>
    <dbReference type="NCBI Taxonomy" id="393310"/>
    <lineage>
        <taxon>Bacteria</taxon>
        <taxon>Pseudomonadati</taxon>
        <taxon>Pseudomonadota</taxon>
        <taxon>Alphaproteobacteria</taxon>
        <taxon>Rhodospirillales</taxon>
        <taxon>Azospirillaceae</taxon>
        <taxon>Skermanella</taxon>
    </lineage>
</organism>
<dbReference type="PANTHER" id="PTHR38031:SF1">
    <property type="entry name" value="SULFUR CARRIER PROTEIN CYSO"/>
    <property type="match status" value="1"/>
</dbReference>